<organism evidence="3 4">
    <name type="scientific">Phytophthora nicotianae P1976</name>
    <dbReference type="NCBI Taxonomy" id="1317066"/>
    <lineage>
        <taxon>Eukaryota</taxon>
        <taxon>Sar</taxon>
        <taxon>Stramenopiles</taxon>
        <taxon>Oomycota</taxon>
        <taxon>Peronosporomycetes</taxon>
        <taxon>Peronosporales</taxon>
        <taxon>Peronosporaceae</taxon>
        <taxon>Phytophthora</taxon>
    </lineage>
</organism>
<feature type="non-terminal residue" evidence="3">
    <location>
        <position position="1"/>
    </location>
</feature>
<feature type="region of interest" description="Disordered" evidence="2">
    <location>
        <begin position="35"/>
        <end position="59"/>
    </location>
</feature>
<keyword evidence="1" id="KW-0175">Coiled coil</keyword>
<protein>
    <recommendedName>
        <fullName evidence="5">BZIP domain-containing protein</fullName>
    </recommendedName>
</protein>
<evidence type="ECO:0000313" key="4">
    <source>
        <dbReference type="Proteomes" id="UP000028582"/>
    </source>
</evidence>
<evidence type="ECO:0000313" key="3">
    <source>
        <dbReference type="EMBL" id="ETO84249.1"/>
    </source>
</evidence>
<evidence type="ECO:0000256" key="1">
    <source>
        <dbReference type="SAM" id="Coils"/>
    </source>
</evidence>
<dbReference type="AlphaFoldDB" id="A0A081AZD8"/>
<evidence type="ECO:0008006" key="5">
    <source>
        <dbReference type="Google" id="ProtNLM"/>
    </source>
</evidence>
<dbReference type="Proteomes" id="UP000028582">
    <property type="component" value="Unassembled WGS sequence"/>
</dbReference>
<evidence type="ECO:0000256" key="2">
    <source>
        <dbReference type="SAM" id="MobiDB-lite"/>
    </source>
</evidence>
<dbReference type="OrthoDB" id="128223at2759"/>
<feature type="coiled-coil region" evidence="1">
    <location>
        <begin position="140"/>
        <end position="167"/>
    </location>
</feature>
<gene>
    <name evidence="3" type="ORF">F444_01819</name>
</gene>
<comment type="caution">
    <text evidence="3">The sequence shown here is derived from an EMBL/GenBank/DDBJ whole genome shotgun (WGS) entry which is preliminary data.</text>
</comment>
<dbReference type="EMBL" id="ANJA01000343">
    <property type="protein sequence ID" value="ETO84249.1"/>
    <property type="molecule type" value="Genomic_DNA"/>
</dbReference>
<accession>A0A081AZD8</accession>
<proteinExistence type="predicted"/>
<feature type="compositionally biased region" description="Basic and acidic residues" evidence="2">
    <location>
        <begin position="44"/>
        <end position="55"/>
    </location>
</feature>
<sequence length="388" mass="44152">NSLSKRACDSIATTGSLNMATFSRNFDFRVGSRPLPPLLLPDKPLTDGQRDDSSPRRGASIFTRKREVPDPTDTHVGLLSALVPLTKLIADSKTSTSPVTTDSAPKTLNPETAKPKRKKRIRLKTERRREQCRNNQARYRDRQRGFVRELEENVIKLQEEIQQLTRERHTLCYGIQTKNNVWNVVIEYFRLLRYGFLMPRCTAESNEASPTSDLHDQEYFLRAVMAPDVAFGELCGVDALIDQWQRYSLFFGSLYFKLNRMEEQPFGALETSATLSLTITEVTLRYVFPHLLEQRIEETCSDGEASGSATIVSPLGTRLLGQRLDCRCTVRFCWDDSIGRVTRLFATMDLLTPLLRVLGNIEEVSYVIDQALITPEYLIDEVVTRTSS</sequence>
<dbReference type="CDD" id="cd14688">
    <property type="entry name" value="bZIP_YAP"/>
    <property type="match status" value="1"/>
</dbReference>
<dbReference type="Gene3D" id="1.20.5.170">
    <property type="match status" value="1"/>
</dbReference>
<feature type="compositionally biased region" description="Polar residues" evidence="2">
    <location>
        <begin position="93"/>
        <end position="110"/>
    </location>
</feature>
<name>A0A081AZD8_PHYNI</name>
<feature type="region of interest" description="Disordered" evidence="2">
    <location>
        <begin position="93"/>
        <end position="118"/>
    </location>
</feature>
<reference evidence="3 4" key="1">
    <citation type="submission" date="2013-11" db="EMBL/GenBank/DDBJ databases">
        <title>The Genome Sequence of Phytophthora parasitica P1976.</title>
        <authorList>
            <consortium name="The Broad Institute Genomics Platform"/>
            <person name="Russ C."/>
            <person name="Tyler B."/>
            <person name="Panabieres F."/>
            <person name="Shan W."/>
            <person name="Tripathy S."/>
            <person name="Grunwald N."/>
            <person name="Machado M."/>
            <person name="Johnson C.S."/>
            <person name="Walker B."/>
            <person name="Young S."/>
            <person name="Zeng Q."/>
            <person name="Gargeya S."/>
            <person name="Fitzgerald M."/>
            <person name="Haas B."/>
            <person name="Abouelleil A."/>
            <person name="Allen A.W."/>
            <person name="Alvarado L."/>
            <person name="Arachchi H.M."/>
            <person name="Berlin A.M."/>
            <person name="Chapman S.B."/>
            <person name="Gainer-Dewar J."/>
            <person name="Goldberg J."/>
            <person name="Griggs A."/>
            <person name="Gujja S."/>
            <person name="Hansen M."/>
            <person name="Howarth C."/>
            <person name="Imamovic A."/>
            <person name="Ireland A."/>
            <person name="Larimer J."/>
            <person name="McCowan C."/>
            <person name="Murphy C."/>
            <person name="Pearson M."/>
            <person name="Poon T.W."/>
            <person name="Priest M."/>
            <person name="Roberts A."/>
            <person name="Saif S."/>
            <person name="Shea T."/>
            <person name="Sisk P."/>
            <person name="Sykes S."/>
            <person name="Wortman J."/>
            <person name="Nusbaum C."/>
            <person name="Birren B."/>
        </authorList>
    </citation>
    <scope>NUCLEOTIDE SEQUENCE [LARGE SCALE GENOMIC DNA]</scope>
    <source>
        <strain evidence="3 4">P1976</strain>
    </source>
</reference>